<dbReference type="InterPro" id="IPR011990">
    <property type="entry name" value="TPR-like_helical_dom_sf"/>
</dbReference>
<sequence length="452" mass="48730">MNLPPELAAALADHGFLGELRREAAAGDFHCADALAARVDVGEALELYRPFAETGRWEPNARIADRLAAEGSLDAAIAVVRPIAESGDPAAVERLTCLFADAGRIEEALDIARGRPETGWPGVVDRVARLLAEHGRTGEAIDLLLPRVADRRHTRTLVEITAGGEWDETVIAALRPLTGPGIGAGREWGEPGTDTDFAVESLSEILQRQGRTGEAIAVLRAACADQGYHHVNHVEKLADVMARHDPDGLRELAAGDGGRTAARRLAIHLEEQGSIDEAAEILRQQGEVWLSSEILARNGRADEAIEVLYPGGVRGADHLPVLCGLLADRGRFDEALAIVDALLESTGGLGHDLIGQRLAMLSAQGRRAQAIAEAPLDDWFARAWVAELMVEEGRLDDAVALLWPYRKDEGEGLALACLMVRQGRAEEAIAVARARECREPLRYDPHCSEPPF</sequence>
<evidence type="ECO:0008006" key="2">
    <source>
        <dbReference type="Google" id="ProtNLM"/>
    </source>
</evidence>
<comment type="caution">
    <text evidence="1">The sequence shown here is derived from an EMBL/GenBank/DDBJ whole genome shotgun (WGS) entry which is preliminary data.</text>
</comment>
<protein>
    <recommendedName>
        <fullName evidence="2">Tetratricopeptide repeat-containing protein</fullName>
    </recommendedName>
</protein>
<gene>
    <name evidence="1" type="ORF">Aca07nite_51400</name>
</gene>
<dbReference type="EMBL" id="BOMF01000097">
    <property type="protein sequence ID" value="GID47865.1"/>
    <property type="molecule type" value="Genomic_DNA"/>
</dbReference>
<evidence type="ECO:0000313" key="1">
    <source>
        <dbReference type="EMBL" id="GID47865.1"/>
    </source>
</evidence>
<proteinExistence type="predicted"/>
<reference evidence="1" key="1">
    <citation type="submission" date="2021-01" db="EMBL/GenBank/DDBJ databases">
        <title>Whole genome shotgun sequence of Actinoplanes capillaceus NBRC 16408.</title>
        <authorList>
            <person name="Komaki H."/>
            <person name="Tamura T."/>
        </authorList>
    </citation>
    <scope>NUCLEOTIDE SEQUENCE [LARGE SCALE GENOMIC DNA]</scope>
    <source>
        <strain evidence="1">NBRC 16408</strain>
    </source>
</reference>
<dbReference type="Gene3D" id="1.25.40.10">
    <property type="entry name" value="Tetratricopeptide repeat domain"/>
    <property type="match status" value="1"/>
</dbReference>
<name>A0ABQ3WNV6_9ACTN</name>
<accession>A0ABQ3WNV6</accession>
<dbReference type="RefSeq" id="WP_204297981.1">
    <property type="nucleotide sequence ID" value="NZ_BAAAGQ010000024.1"/>
</dbReference>
<organism evidence="1">
    <name type="scientific">Actinoplanes campanulatus</name>
    <dbReference type="NCBI Taxonomy" id="113559"/>
    <lineage>
        <taxon>Bacteria</taxon>
        <taxon>Bacillati</taxon>
        <taxon>Actinomycetota</taxon>
        <taxon>Actinomycetes</taxon>
        <taxon>Micromonosporales</taxon>
        <taxon>Micromonosporaceae</taxon>
        <taxon>Actinoplanes</taxon>
    </lineage>
</organism>